<name>A0A4R0RNT7_9APHY</name>
<feature type="domain" description="F-box" evidence="1">
    <location>
        <begin position="3"/>
        <end position="50"/>
    </location>
</feature>
<accession>A0A4R0RNT7</accession>
<evidence type="ECO:0000313" key="2">
    <source>
        <dbReference type="EMBL" id="TCD65538.1"/>
    </source>
</evidence>
<reference evidence="2 3" key="1">
    <citation type="submission" date="2018-11" db="EMBL/GenBank/DDBJ databases">
        <title>Genome assembly of Steccherinum ochraceum LE-BIN_3174, the white-rot fungus of the Steccherinaceae family (The Residual Polyporoid clade, Polyporales, Basidiomycota).</title>
        <authorList>
            <person name="Fedorova T.V."/>
            <person name="Glazunova O.A."/>
            <person name="Landesman E.O."/>
            <person name="Moiseenko K.V."/>
            <person name="Psurtseva N.V."/>
            <person name="Savinova O.S."/>
            <person name="Shakhova N.V."/>
            <person name="Tyazhelova T.V."/>
            <person name="Vasina D.V."/>
        </authorList>
    </citation>
    <scope>NUCLEOTIDE SEQUENCE [LARGE SCALE GENOMIC DNA]</scope>
    <source>
        <strain evidence="2 3">LE-BIN_3174</strain>
    </source>
</reference>
<dbReference type="Proteomes" id="UP000292702">
    <property type="component" value="Unassembled WGS sequence"/>
</dbReference>
<protein>
    <recommendedName>
        <fullName evidence="1">F-box domain-containing protein</fullName>
    </recommendedName>
</protein>
<dbReference type="PROSITE" id="PS50181">
    <property type="entry name" value="FBOX"/>
    <property type="match status" value="1"/>
</dbReference>
<dbReference type="AlphaFoldDB" id="A0A4R0RNT7"/>
<evidence type="ECO:0000313" key="3">
    <source>
        <dbReference type="Proteomes" id="UP000292702"/>
    </source>
</evidence>
<dbReference type="InterPro" id="IPR036047">
    <property type="entry name" value="F-box-like_dom_sf"/>
</dbReference>
<sequence>MSNMLSKFIPDDLMEQILLAADVESVIRCRRVARRFHKLIEHSTRLRYKVELALDNLEDEFPSKYTIAERLEMLRSRRRAWNTVQFKDKRFVIRERNANFHTRLTPSCITGYDARVDPRDPPGVISISRVQDGQVEDSWKVSTADVVIGQLESFCLYNKHELLVLLEHRDDDWIVHFRCWKTDSAHSRAFHPHFLAGSGVLGPLSSGGLGIHVRMRVVEEYAVVDWDALDDRRRLVIYNWHTGETVVNIFSSSPFDFMLVSQRYLLLVYDTLDGPFSLSVIDLHDANEQRAPEIALQKLQDSAEARPSTLFSSLGSMITLVVGYVDPLQIMEEEEEFTLFLPQPVLMDCLDKAQNGPRSFSWDEWGPDNTRLIRTLTSSRMDFFTPLGQRAISWGSPLNPDDGRLTATGNIMELHLYDFASLAVRKHRTDLELGRAEGGVELSECWTYGPSVVFKSQVLASMLPALIRHVNWRLDNGRDITEFRSIQLSDGGFLVDYELETRFEDHLLTF</sequence>
<evidence type="ECO:0000259" key="1">
    <source>
        <dbReference type="PROSITE" id="PS50181"/>
    </source>
</evidence>
<dbReference type="EMBL" id="RWJN01000175">
    <property type="protein sequence ID" value="TCD65538.1"/>
    <property type="molecule type" value="Genomic_DNA"/>
</dbReference>
<gene>
    <name evidence="2" type="ORF">EIP91_002502</name>
</gene>
<organism evidence="2 3">
    <name type="scientific">Steccherinum ochraceum</name>
    <dbReference type="NCBI Taxonomy" id="92696"/>
    <lineage>
        <taxon>Eukaryota</taxon>
        <taxon>Fungi</taxon>
        <taxon>Dikarya</taxon>
        <taxon>Basidiomycota</taxon>
        <taxon>Agaricomycotina</taxon>
        <taxon>Agaricomycetes</taxon>
        <taxon>Polyporales</taxon>
        <taxon>Steccherinaceae</taxon>
        <taxon>Steccherinum</taxon>
    </lineage>
</organism>
<dbReference type="SUPFAM" id="SSF81383">
    <property type="entry name" value="F-box domain"/>
    <property type="match status" value="1"/>
</dbReference>
<proteinExistence type="predicted"/>
<comment type="caution">
    <text evidence="2">The sequence shown here is derived from an EMBL/GenBank/DDBJ whole genome shotgun (WGS) entry which is preliminary data.</text>
</comment>
<keyword evidence="3" id="KW-1185">Reference proteome</keyword>
<dbReference type="InterPro" id="IPR001810">
    <property type="entry name" value="F-box_dom"/>
</dbReference>
<dbReference type="OrthoDB" id="2745718at2759"/>